<keyword evidence="2" id="KW-1185">Reference proteome</keyword>
<gene>
    <name evidence="1" type="ORF">PDIGIT_LOCUS8769</name>
</gene>
<sequence>MSGAIDDLVCQRALPTPTPLLVVTLSCTHASLSLFFPHPSVLCLHCVRVRRHGYRLDDIPPPACPCQDYPAPVLLEMNRTRSL</sequence>
<protein>
    <submittedName>
        <fullName evidence="1">Uncharacterized protein</fullName>
    </submittedName>
</protein>
<evidence type="ECO:0000313" key="1">
    <source>
        <dbReference type="EMBL" id="CAI6335684.1"/>
    </source>
</evidence>
<proteinExistence type="predicted"/>
<reference evidence="1" key="1">
    <citation type="submission" date="2023-01" db="EMBL/GenBank/DDBJ databases">
        <authorList>
            <person name="Van Ghelder C."/>
            <person name="Rancurel C."/>
        </authorList>
    </citation>
    <scope>NUCLEOTIDE SEQUENCE</scope>
    <source>
        <strain evidence="1">CNCM I-4278</strain>
    </source>
</reference>
<evidence type="ECO:0000313" key="2">
    <source>
        <dbReference type="Proteomes" id="UP001152607"/>
    </source>
</evidence>
<accession>A0A9W4UI13</accession>
<organism evidence="1 2">
    <name type="scientific">Periconia digitata</name>
    <dbReference type="NCBI Taxonomy" id="1303443"/>
    <lineage>
        <taxon>Eukaryota</taxon>
        <taxon>Fungi</taxon>
        <taxon>Dikarya</taxon>
        <taxon>Ascomycota</taxon>
        <taxon>Pezizomycotina</taxon>
        <taxon>Dothideomycetes</taxon>
        <taxon>Pleosporomycetidae</taxon>
        <taxon>Pleosporales</taxon>
        <taxon>Massarineae</taxon>
        <taxon>Periconiaceae</taxon>
        <taxon>Periconia</taxon>
    </lineage>
</organism>
<comment type="caution">
    <text evidence="1">The sequence shown here is derived from an EMBL/GenBank/DDBJ whole genome shotgun (WGS) entry which is preliminary data.</text>
</comment>
<dbReference type="EMBL" id="CAOQHR010000006">
    <property type="protein sequence ID" value="CAI6335684.1"/>
    <property type="molecule type" value="Genomic_DNA"/>
</dbReference>
<dbReference type="AlphaFoldDB" id="A0A9W4UI13"/>
<dbReference type="Proteomes" id="UP001152607">
    <property type="component" value="Unassembled WGS sequence"/>
</dbReference>
<name>A0A9W4UI13_9PLEO</name>